<dbReference type="Gene3D" id="3.40.190.10">
    <property type="entry name" value="Periplasmic binding protein-like II"/>
    <property type="match status" value="2"/>
</dbReference>
<sequence length="307" mass="31879">MHHHGVPHNRRALSAARASAALITAVIAASCATADTTPVAEQPSETPAFTKIPPTSAVSTCGPGSGATLTDGVLTIATDDPAYSPWFADDDPSNGRGFEGATAREISQRLGYGEDQVRFVRTPFADALAPGPKPFDFDINQFTILGERRENVDLSSPYYAVAQAVVAMADTPAAAATDLAGIRSARIGAQANSTSLQSISATIGAAPTEFDTTDDAKSALQNGDVDAIVVDFPTAFQITSSDVPGSVVVGQFPQPNEVTEFFGVVLEKNSPMTPCVNGAIDSMYADGTADELAQTWLGNITGARVLE</sequence>
<organism evidence="5 6">
    <name type="scientific">Rhodococcoides kyotonense</name>
    <dbReference type="NCBI Taxonomy" id="398843"/>
    <lineage>
        <taxon>Bacteria</taxon>
        <taxon>Bacillati</taxon>
        <taxon>Actinomycetota</taxon>
        <taxon>Actinomycetes</taxon>
        <taxon>Mycobacteriales</taxon>
        <taxon>Nocardiaceae</taxon>
        <taxon>Rhodococcoides</taxon>
    </lineage>
</organism>
<name>A0A239EFE4_9NOCA</name>
<evidence type="ECO:0000259" key="4">
    <source>
        <dbReference type="SMART" id="SM00062"/>
    </source>
</evidence>
<dbReference type="AlphaFoldDB" id="A0A239EFE4"/>
<keyword evidence="1 3" id="KW-0732">Signal</keyword>
<dbReference type="CDD" id="cd13530">
    <property type="entry name" value="PBP2_peptides_like"/>
    <property type="match status" value="1"/>
</dbReference>
<dbReference type="Pfam" id="PF00497">
    <property type="entry name" value="SBP_bac_3"/>
    <property type="match status" value="1"/>
</dbReference>
<evidence type="ECO:0000256" key="2">
    <source>
        <dbReference type="SAM" id="MobiDB-lite"/>
    </source>
</evidence>
<dbReference type="SUPFAM" id="SSF53850">
    <property type="entry name" value="Periplasmic binding protein-like II"/>
    <property type="match status" value="1"/>
</dbReference>
<feature type="region of interest" description="Disordered" evidence="2">
    <location>
        <begin position="36"/>
        <end position="63"/>
    </location>
</feature>
<dbReference type="PANTHER" id="PTHR35936:SF19">
    <property type="entry name" value="AMINO-ACID-BINDING PROTEIN YXEM-RELATED"/>
    <property type="match status" value="1"/>
</dbReference>
<evidence type="ECO:0000313" key="6">
    <source>
        <dbReference type="Proteomes" id="UP000198327"/>
    </source>
</evidence>
<dbReference type="SMART" id="SM00062">
    <property type="entry name" value="PBPb"/>
    <property type="match status" value="1"/>
</dbReference>
<protein>
    <submittedName>
        <fullName evidence="5">Polar amino acid transport system substrate-binding protein</fullName>
    </submittedName>
</protein>
<dbReference type="Proteomes" id="UP000198327">
    <property type="component" value="Unassembled WGS sequence"/>
</dbReference>
<evidence type="ECO:0000256" key="1">
    <source>
        <dbReference type="ARBA" id="ARBA00022729"/>
    </source>
</evidence>
<dbReference type="EMBL" id="FZOW01000002">
    <property type="protein sequence ID" value="SNS43366.1"/>
    <property type="molecule type" value="Genomic_DNA"/>
</dbReference>
<reference evidence="6" key="1">
    <citation type="submission" date="2017-06" db="EMBL/GenBank/DDBJ databases">
        <authorList>
            <person name="Varghese N."/>
            <person name="Submissions S."/>
        </authorList>
    </citation>
    <scope>NUCLEOTIDE SEQUENCE [LARGE SCALE GENOMIC DNA]</scope>
    <source>
        <strain evidence="6">JCM 23211</strain>
    </source>
</reference>
<gene>
    <name evidence="5" type="ORF">SAMN05421642_102355</name>
</gene>
<dbReference type="InterPro" id="IPR001638">
    <property type="entry name" value="Solute-binding_3/MltF_N"/>
</dbReference>
<keyword evidence="6" id="KW-1185">Reference proteome</keyword>
<feature type="signal peptide" evidence="3">
    <location>
        <begin position="1"/>
        <end position="34"/>
    </location>
</feature>
<feature type="chain" id="PRO_5012172895" evidence="3">
    <location>
        <begin position="35"/>
        <end position="307"/>
    </location>
</feature>
<proteinExistence type="predicted"/>
<evidence type="ECO:0000256" key="3">
    <source>
        <dbReference type="SAM" id="SignalP"/>
    </source>
</evidence>
<feature type="domain" description="Solute-binding protein family 3/N-terminal" evidence="4">
    <location>
        <begin position="73"/>
        <end position="300"/>
    </location>
</feature>
<dbReference type="PANTHER" id="PTHR35936">
    <property type="entry name" value="MEMBRANE-BOUND LYTIC MUREIN TRANSGLYCOSYLASE F"/>
    <property type="match status" value="1"/>
</dbReference>
<evidence type="ECO:0000313" key="5">
    <source>
        <dbReference type="EMBL" id="SNS43366.1"/>
    </source>
</evidence>
<accession>A0A239EFE4</accession>